<keyword evidence="1" id="KW-0472">Membrane</keyword>
<protein>
    <submittedName>
        <fullName evidence="2">AlNc14C443G11688 protein</fullName>
    </submittedName>
</protein>
<reference evidence="2" key="2">
    <citation type="submission" date="2011-02" db="EMBL/GenBank/DDBJ databases">
        <authorList>
            <person name="MacLean D."/>
        </authorList>
    </citation>
    <scope>NUCLEOTIDE SEQUENCE</scope>
</reference>
<dbReference type="EMBL" id="FR824486">
    <property type="protein sequence ID" value="CCA27024.1"/>
    <property type="molecule type" value="Genomic_DNA"/>
</dbReference>
<proteinExistence type="predicted"/>
<accession>F0WZU7</accession>
<dbReference type="HOGENOM" id="CLU_2089314_0_0_1"/>
<gene>
    <name evidence="2" type="primary">AlNc14C443G11688</name>
    <name evidence="2" type="ORF">ALNC14_131680</name>
</gene>
<evidence type="ECO:0000256" key="1">
    <source>
        <dbReference type="SAM" id="Phobius"/>
    </source>
</evidence>
<keyword evidence="1" id="KW-0812">Transmembrane</keyword>
<dbReference type="AlphaFoldDB" id="F0WZU7"/>
<keyword evidence="1" id="KW-1133">Transmembrane helix</keyword>
<evidence type="ECO:0000313" key="2">
    <source>
        <dbReference type="EMBL" id="CCA27024.1"/>
    </source>
</evidence>
<name>F0WZU7_9STRA</name>
<sequence length="117" mass="13703">MLPNFWFGIWSVWFSHGFYLVFLFDVWFLLDFRARKNILAAIIPFCVVDFLLSDHDVLEPSRTSLENFTQKLIEKVKKQQQLLEATVSYLTLNSLLKCPAPLNLISREAMLFMSRVA</sequence>
<reference evidence="2" key="1">
    <citation type="journal article" date="2011" name="PLoS Biol.">
        <title>Gene gain and loss during evolution of obligate parasitism in the white rust pathogen of Arabidopsis thaliana.</title>
        <authorList>
            <person name="Kemen E."/>
            <person name="Gardiner A."/>
            <person name="Schultz-Larsen T."/>
            <person name="Kemen A.C."/>
            <person name="Balmuth A.L."/>
            <person name="Robert-Seilaniantz A."/>
            <person name="Bailey K."/>
            <person name="Holub E."/>
            <person name="Studholme D.J."/>
            <person name="Maclean D."/>
            <person name="Jones J.D."/>
        </authorList>
    </citation>
    <scope>NUCLEOTIDE SEQUENCE</scope>
</reference>
<organism evidence="2">
    <name type="scientific">Albugo laibachii Nc14</name>
    <dbReference type="NCBI Taxonomy" id="890382"/>
    <lineage>
        <taxon>Eukaryota</taxon>
        <taxon>Sar</taxon>
        <taxon>Stramenopiles</taxon>
        <taxon>Oomycota</taxon>
        <taxon>Peronosporomycetes</taxon>
        <taxon>Albuginales</taxon>
        <taxon>Albuginaceae</taxon>
        <taxon>Albugo</taxon>
    </lineage>
</organism>
<feature type="transmembrane region" description="Helical" evidence="1">
    <location>
        <begin position="6"/>
        <end position="30"/>
    </location>
</feature>